<accession>A0A7W7M7U2</accession>
<gene>
    <name evidence="1" type="ORF">BJY16_003711</name>
</gene>
<evidence type="ECO:0000313" key="1">
    <source>
        <dbReference type="EMBL" id="MBB4740252.1"/>
    </source>
</evidence>
<organism evidence="1 2">
    <name type="scientific">Actinoplanes octamycinicus</name>
    <dbReference type="NCBI Taxonomy" id="135948"/>
    <lineage>
        <taxon>Bacteria</taxon>
        <taxon>Bacillati</taxon>
        <taxon>Actinomycetota</taxon>
        <taxon>Actinomycetes</taxon>
        <taxon>Micromonosporales</taxon>
        <taxon>Micromonosporaceae</taxon>
        <taxon>Actinoplanes</taxon>
    </lineage>
</organism>
<evidence type="ECO:0000313" key="2">
    <source>
        <dbReference type="Proteomes" id="UP000546162"/>
    </source>
</evidence>
<dbReference type="EMBL" id="JACHNB010000001">
    <property type="protein sequence ID" value="MBB4740252.1"/>
    <property type="molecule type" value="Genomic_DNA"/>
</dbReference>
<dbReference type="RefSeq" id="WP_185040678.1">
    <property type="nucleotide sequence ID" value="NZ_BAABFG010000005.1"/>
</dbReference>
<keyword evidence="2" id="KW-1185">Reference proteome</keyword>
<proteinExistence type="predicted"/>
<sequence>MTPSRAARGRVTYVAAAVTSAPPDGLRVSLGGDLGGFRRETVWRCAGAGCDAVPLDTYQGGGRREQLVEGLQEMPSSRA</sequence>
<name>A0A7W7M7U2_9ACTN</name>
<reference evidence="1 2" key="1">
    <citation type="submission" date="2020-08" db="EMBL/GenBank/DDBJ databases">
        <title>Sequencing the genomes of 1000 actinobacteria strains.</title>
        <authorList>
            <person name="Klenk H.-P."/>
        </authorList>
    </citation>
    <scope>NUCLEOTIDE SEQUENCE [LARGE SCALE GENOMIC DNA]</scope>
    <source>
        <strain evidence="1 2">DSM 45809</strain>
    </source>
</reference>
<comment type="caution">
    <text evidence="1">The sequence shown here is derived from an EMBL/GenBank/DDBJ whole genome shotgun (WGS) entry which is preliminary data.</text>
</comment>
<dbReference type="Proteomes" id="UP000546162">
    <property type="component" value="Unassembled WGS sequence"/>
</dbReference>
<protein>
    <submittedName>
        <fullName evidence="1">Uncharacterized protein</fullName>
    </submittedName>
</protein>
<dbReference type="AlphaFoldDB" id="A0A7W7M7U2"/>